<dbReference type="EMBL" id="JAABOP010000006">
    <property type="protein sequence ID" value="NER11740.1"/>
    <property type="molecule type" value="Genomic_DNA"/>
</dbReference>
<feature type="compositionally biased region" description="Polar residues" evidence="1">
    <location>
        <begin position="121"/>
        <end position="131"/>
    </location>
</feature>
<evidence type="ECO:0000256" key="1">
    <source>
        <dbReference type="SAM" id="MobiDB-lite"/>
    </source>
</evidence>
<reference evidence="2 3" key="1">
    <citation type="submission" date="2020-01" db="EMBL/GenBank/DDBJ databases">
        <title>Muriicola jejuensis KCTC 22299.</title>
        <authorList>
            <person name="Wang G."/>
        </authorList>
    </citation>
    <scope>NUCLEOTIDE SEQUENCE [LARGE SCALE GENOMIC DNA]</scope>
    <source>
        <strain evidence="2 3">KCTC 22299</strain>
    </source>
</reference>
<dbReference type="InterPro" id="IPR015943">
    <property type="entry name" value="WD40/YVTN_repeat-like_dom_sf"/>
</dbReference>
<name>A0A6P0UGZ9_9FLAO</name>
<accession>A0A6P0UGZ9</accession>
<dbReference type="InterPro" id="IPR011047">
    <property type="entry name" value="Quinoprotein_ADH-like_sf"/>
</dbReference>
<organism evidence="2 3">
    <name type="scientific">Muriicola jejuensis</name>
    <dbReference type="NCBI Taxonomy" id="504488"/>
    <lineage>
        <taxon>Bacteria</taxon>
        <taxon>Pseudomonadati</taxon>
        <taxon>Bacteroidota</taxon>
        <taxon>Flavobacteriia</taxon>
        <taxon>Flavobacteriales</taxon>
        <taxon>Flavobacteriaceae</taxon>
        <taxon>Muriicola</taxon>
    </lineage>
</organism>
<dbReference type="PROSITE" id="PS51257">
    <property type="entry name" value="PROKAR_LIPOPROTEIN"/>
    <property type="match status" value="1"/>
</dbReference>
<dbReference type="AlphaFoldDB" id="A0A6P0UGZ9"/>
<gene>
    <name evidence="2" type="ORF">GWK09_14510</name>
</gene>
<sequence length="815" mass="90641">MKGFLAIGLIALLITACNPLDRSDRTPEEAIPQNAVFILKVHDPAAAKRELEQNDYNSGSVPSVQILTFLSQLNDLNIDEPGYLAALPAEGDSLSYLYISRVPGQVIEVDSLDPTDETPVDSLSSEAAETQSESGFSKIRIGNLEFRSRDSGLLNDLRESDFKDGPPLKLLSLLKKSGSGKPLTLFVDSDKADSLDLLNQKESSRKWSDLAGTLALDLSTASDKLQWTGVGVPNDSLPSLLTLFEHTQPTINSLASLAPEGADGILTLSFTDHTVFAENQRKSYPKARASDTLFRTVEEIGLVFQGNNRAVLMNTYGALSLSEYLLRMRSSSYDYQGKEIGELSPDDLLEAAFPSLLKDFKFTHYTALDNAFVFSESKEFLELIIRNINSGSTYDTSASYQSAREELAEASSLLLLGDKDKMEKIAAELLPSGLVQLSNASSMQDPLLAFQVVADRSFSHLNLLQKRKSGRSRKQGVNPRFTIQLDAPLANTPQFVTDHRNNKKEIVVQDSENNLYLISSEGKILWKKELGGPVQGRIEQIDLYKNGRLQLAFTTSNQFLVLDRNGKEVAPFTKKFPGAILNPLAVFDYEGNRNYRFVVTQGSDVRMYNGKGNTVSGFKYTKAESAVLDRPKHFRIGTRDYLVFRLEDGTLKILNRVGDTRVAVNEKIDFSENDVYLYNDKFIVTDKTGTLFSIDTRGKLTNTRFNLAKDHGMDATVKTLCLMNDNELTIKGNKASLDLGVYTKPRIFYVYDKIYVSVTDIQTQRAYLFDSNAIPFTGFPVYANSPIDLSDIDNDRRVEIAAKFEENSLIVYSLN</sequence>
<dbReference type="Proteomes" id="UP000468443">
    <property type="component" value="Unassembled WGS sequence"/>
</dbReference>
<dbReference type="RefSeq" id="WP_163694192.1">
    <property type="nucleotide sequence ID" value="NZ_FXTW01000005.1"/>
</dbReference>
<evidence type="ECO:0000313" key="2">
    <source>
        <dbReference type="EMBL" id="NER11740.1"/>
    </source>
</evidence>
<dbReference type="Gene3D" id="2.130.10.10">
    <property type="entry name" value="YVTN repeat-like/Quinoprotein amine dehydrogenase"/>
    <property type="match status" value="1"/>
</dbReference>
<evidence type="ECO:0000313" key="3">
    <source>
        <dbReference type="Proteomes" id="UP000468443"/>
    </source>
</evidence>
<proteinExistence type="predicted"/>
<keyword evidence="3" id="KW-1185">Reference proteome</keyword>
<feature type="region of interest" description="Disordered" evidence="1">
    <location>
        <begin position="111"/>
        <end position="131"/>
    </location>
</feature>
<protein>
    <submittedName>
        <fullName evidence="2">Ribonuclease HII</fullName>
    </submittedName>
</protein>
<dbReference type="SUPFAM" id="SSF50998">
    <property type="entry name" value="Quinoprotein alcohol dehydrogenase-like"/>
    <property type="match status" value="1"/>
</dbReference>
<comment type="caution">
    <text evidence="2">The sequence shown here is derived from an EMBL/GenBank/DDBJ whole genome shotgun (WGS) entry which is preliminary data.</text>
</comment>